<evidence type="ECO:0000313" key="3">
    <source>
        <dbReference type="Proteomes" id="UP000050794"/>
    </source>
</evidence>
<evidence type="ECO:0000313" key="2">
    <source>
        <dbReference type="EMBL" id="VDM47433.1"/>
    </source>
</evidence>
<feature type="compositionally biased region" description="Polar residues" evidence="1">
    <location>
        <begin position="53"/>
        <end position="72"/>
    </location>
</feature>
<dbReference type="AlphaFoldDB" id="A0A183V5U2"/>
<evidence type="ECO:0000313" key="4">
    <source>
        <dbReference type="WBParaSite" id="TCNE_0001611301-mRNA-1"/>
    </source>
</evidence>
<proteinExistence type="predicted"/>
<dbReference type="WBParaSite" id="TCNE_0001611301-mRNA-1">
    <property type="protein sequence ID" value="TCNE_0001611301-mRNA-1"/>
    <property type="gene ID" value="TCNE_0001611301"/>
</dbReference>
<dbReference type="EMBL" id="UYWY01023340">
    <property type="protein sequence ID" value="VDM47433.1"/>
    <property type="molecule type" value="Genomic_DNA"/>
</dbReference>
<reference evidence="4" key="1">
    <citation type="submission" date="2016-06" db="UniProtKB">
        <authorList>
            <consortium name="WormBaseParasite"/>
        </authorList>
    </citation>
    <scope>IDENTIFICATION</scope>
</reference>
<feature type="region of interest" description="Disordered" evidence="1">
    <location>
        <begin position="53"/>
        <end position="132"/>
    </location>
</feature>
<organism evidence="3 4">
    <name type="scientific">Toxocara canis</name>
    <name type="common">Canine roundworm</name>
    <dbReference type="NCBI Taxonomy" id="6265"/>
    <lineage>
        <taxon>Eukaryota</taxon>
        <taxon>Metazoa</taxon>
        <taxon>Ecdysozoa</taxon>
        <taxon>Nematoda</taxon>
        <taxon>Chromadorea</taxon>
        <taxon>Rhabditida</taxon>
        <taxon>Spirurina</taxon>
        <taxon>Ascaridomorpha</taxon>
        <taxon>Ascaridoidea</taxon>
        <taxon>Toxocaridae</taxon>
        <taxon>Toxocara</taxon>
    </lineage>
</organism>
<gene>
    <name evidence="2" type="ORF">TCNE_LOCUS16112</name>
</gene>
<name>A0A183V5U2_TOXCA</name>
<dbReference type="Proteomes" id="UP000050794">
    <property type="component" value="Unassembled WGS sequence"/>
</dbReference>
<reference evidence="2 3" key="2">
    <citation type="submission" date="2018-11" db="EMBL/GenBank/DDBJ databases">
        <authorList>
            <consortium name="Pathogen Informatics"/>
        </authorList>
    </citation>
    <scope>NUCLEOTIDE SEQUENCE [LARGE SCALE GENOMIC DNA]</scope>
</reference>
<evidence type="ECO:0000256" key="1">
    <source>
        <dbReference type="SAM" id="MobiDB-lite"/>
    </source>
</evidence>
<keyword evidence="3" id="KW-1185">Reference proteome</keyword>
<protein>
    <submittedName>
        <fullName evidence="4">WH2 domain-containing protein</fullName>
    </submittedName>
</protein>
<sequence>MVAPAPSASIPAPQRPLGVSRFEMTGVSAGPQSAVCAAIASLSQCCKKKASQYLTTVSQSTPVTPLPSQTTAEPKPSEVINRPPAPEPPPKAENLKNQPDGRNPPVPPPQNKEDDGIKPNAENELVPPLPPS</sequence>
<accession>A0A183V5U2</accession>